<dbReference type="EMBL" id="JAIQCJ010000605">
    <property type="protein sequence ID" value="KAJ8795177.1"/>
    <property type="molecule type" value="Genomic_DNA"/>
</dbReference>
<name>A0AB34HTX4_ESCRO</name>
<dbReference type="Proteomes" id="UP001159641">
    <property type="component" value="Unassembled WGS sequence"/>
</dbReference>
<organism evidence="2 3">
    <name type="scientific">Eschrichtius robustus</name>
    <name type="common">California gray whale</name>
    <name type="synonym">Eschrichtius gibbosus</name>
    <dbReference type="NCBI Taxonomy" id="9764"/>
    <lineage>
        <taxon>Eukaryota</taxon>
        <taxon>Metazoa</taxon>
        <taxon>Chordata</taxon>
        <taxon>Craniata</taxon>
        <taxon>Vertebrata</taxon>
        <taxon>Euteleostomi</taxon>
        <taxon>Mammalia</taxon>
        <taxon>Eutheria</taxon>
        <taxon>Laurasiatheria</taxon>
        <taxon>Artiodactyla</taxon>
        <taxon>Whippomorpha</taxon>
        <taxon>Cetacea</taxon>
        <taxon>Mysticeti</taxon>
        <taxon>Eschrichtiidae</taxon>
        <taxon>Eschrichtius</taxon>
    </lineage>
</organism>
<reference evidence="2 3" key="1">
    <citation type="submission" date="2022-11" db="EMBL/GenBank/DDBJ databases">
        <title>Whole genome sequence of Eschrichtius robustus ER-17-0199.</title>
        <authorList>
            <person name="Bruniche-Olsen A."/>
            <person name="Black A.N."/>
            <person name="Fields C.J."/>
            <person name="Walden K."/>
            <person name="Dewoody J.A."/>
        </authorList>
    </citation>
    <scope>NUCLEOTIDE SEQUENCE [LARGE SCALE GENOMIC DNA]</scope>
    <source>
        <strain evidence="2">ER-17-0199</strain>
        <tissue evidence="2">Blubber</tissue>
    </source>
</reference>
<sequence length="390" mass="39518">MAVLLRGPHLSVRQPFPPPRLAGSVPSFGRAPSGGTAAVGARRGRGPPAAVGLRTAEEPLAGRAPGRPRRPRCSGPARARSVGARARLRPACSARAPAQSALLPHPRRGWGGSSSLPSPERPRRRPALNERRRLLRSPSASLGGGGCKAAERGGGGRRRLSNLRGVCRGCTGRCSRRGPGAEPRWTVRGREGGSAAPCRAARSRNGGGAGNGGGSGAAGCASLGGSLSASVGGHGVPAPGLCPEAGGAATLRARLASLSLSWVAEAPGLRPRYPGAQRRLSLPSGEWELGLREPGPAEPGHTPSPALAAAPPKPGRPAGRLRTRSLAVSVTCCGAVRSPSRPPASDPEGRSCAGSGPGARQDAGPGALPEIRCCAARNGRIEKKKRFPTI</sequence>
<evidence type="ECO:0008006" key="4">
    <source>
        <dbReference type="Google" id="ProtNLM"/>
    </source>
</evidence>
<feature type="region of interest" description="Disordered" evidence="1">
    <location>
        <begin position="14"/>
        <end position="158"/>
    </location>
</feature>
<accession>A0AB34HTX4</accession>
<comment type="caution">
    <text evidence="2">The sequence shown here is derived from an EMBL/GenBank/DDBJ whole genome shotgun (WGS) entry which is preliminary data.</text>
</comment>
<evidence type="ECO:0000313" key="3">
    <source>
        <dbReference type="Proteomes" id="UP001159641"/>
    </source>
</evidence>
<feature type="compositionally biased region" description="Low complexity" evidence="1">
    <location>
        <begin position="34"/>
        <end position="52"/>
    </location>
</feature>
<feature type="compositionally biased region" description="Low complexity" evidence="1">
    <location>
        <begin position="305"/>
        <end position="320"/>
    </location>
</feature>
<protein>
    <recommendedName>
        <fullName evidence="4">Collagen alpha-1(I) chain-like</fullName>
    </recommendedName>
</protein>
<gene>
    <name evidence="2" type="ORF">J1605_018523</name>
</gene>
<evidence type="ECO:0000256" key="1">
    <source>
        <dbReference type="SAM" id="MobiDB-lite"/>
    </source>
</evidence>
<evidence type="ECO:0000313" key="2">
    <source>
        <dbReference type="EMBL" id="KAJ8795177.1"/>
    </source>
</evidence>
<dbReference type="AlphaFoldDB" id="A0AB34HTX4"/>
<feature type="compositionally biased region" description="Gly residues" evidence="1">
    <location>
        <begin position="205"/>
        <end position="216"/>
    </location>
</feature>
<keyword evidence="3" id="KW-1185">Reference proteome</keyword>
<feature type="region of interest" description="Disordered" evidence="1">
    <location>
        <begin position="175"/>
        <end position="216"/>
    </location>
</feature>
<proteinExistence type="predicted"/>
<feature type="region of interest" description="Disordered" evidence="1">
    <location>
        <begin position="287"/>
        <end position="320"/>
    </location>
</feature>
<feature type="region of interest" description="Disordered" evidence="1">
    <location>
        <begin position="337"/>
        <end position="368"/>
    </location>
</feature>